<dbReference type="Proteomes" id="UP001515500">
    <property type="component" value="Chromosome 14"/>
</dbReference>
<dbReference type="GeneID" id="120276380"/>
<keyword evidence="2" id="KW-1185">Reference proteome</keyword>
<feature type="region of interest" description="Disordered" evidence="1">
    <location>
        <begin position="42"/>
        <end position="85"/>
    </location>
</feature>
<evidence type="ECO:0000313" key="3">
    <source>
        <dbReference type="RefSeq" id="XP_039139038.1"/>
    </source>
</evidence>
<proteinExistence type="predicted"/>
<sequence>MQAEEATTVYAEFNGLDFGEDEYEFANTEFHLDHIQETMSATQNVATNQRVSSESFTGTTRRNQDTNTESSTHRKKAKTKKGSVASTSGNFDDVFISNMQQMSKMCESTSTEFGRMVTCLEALASDVVRKAKDAEKLTDMKAQLHATISAIDGLTAEEVIKAGSIISLDSGKIDYLFSIPDEFKAIYIRCLLAGTL</sequence>
<dbReference type="RefSeq" id="XP_039139039.1">
    <property type="nucleotide sequence ID" value="XM_039283105.1"/>
</dbReference>
<evidence type="ECO:0000313" key="4">
    <source>
        <dbReference type="RefSeq" id="XP_039139039.1"/>
    </source>
</evidence>
<evidence type="ECO:0000313" key="2">
    <source>
        <dbReference type="Proteomes" id="UP001515500"/>
    </source>
</evidence>
<evidence type="ECO:0000256" key="1">
    <source>
        <dbReference type="SAM" id="MobiDB-lite"/>
    </source>
</evidence>
<feature type="compositionally biased region" description="Polar residues" evidence="1">
    <location>
        <begin position="42"/>
        <end position="70"/>
    </location>
</feature>
<dbReference type="RefSeq" id="XP_039139038.1">
    <property type="nucleotide sequence ID" value="XM_039283104.1"/>
</dbReference>
<name>A0AB40CGI2_DIOCR</name>
<reference evidence="3 4" key="1">
    <citation type="submission" date="2025-04" db="UniProtKB">
        <authorList>
            <consortium name="RefSeq"/>
        </authorList>
    </citation>
    <scope>IDENTIFICATION</scope>
</reference>
<protein>
    <submittedName>
        <fullName evidence="3 4">Uncharacterized protein LOC120276380</fullName>
    </submittedName>
</protein>
<organism evidence="2 4">
    <name type="scientific">Dioscorea cayennensis subsp. rotundata</name>
    <name type="common">White Guinea yam</name>
    <name type="synonym">Dioscorea rotundata</name>
    <dbReference type="NCBI Taxonomy" id="55577"/>
    <lineage>
        <taxon>Eukaryota</taxon>
        <taxon>Viridiplantae</taxon>
        <taxon>Streptophyta</taxon>
        <taxon>Embryophyta</taxon>
        <taxon>Tracheophyta</taxon>
        <taxon>Spermatophyta</taxon>
        <taxon>Magnoliopsida</taxon>
        <taxon>Liliopsida</taxon>
        <taxon>Dioscoreales</taxon>
        <taxon>Dioscoreaceae</taxon>
        <taxon>Dioscorea</taxon>
    </lineage>
</organism>
<accession>A0AB40CGI2</accession>
<dbReference type="AlphaFoldDB" id="A0AB40CGI2"/>
<gene>
    <name evidence="3 4" type="primary">LOC120276380</name>
</gene>